<dbReference type="EMBL" id="CYHF01000010">
    <property type="protein sequence ID" value="CUA99883.1"/>
    <property type="molecule type" value="Genomic_DNA"/>
</dbReference>
<dbReference type="CDD" id="cd01048">
    <property type="entry name" value="Ferritin_like_AB2"/>
    <property type="match status" value="1"/>
</dbReference>
<evidence type="ECO:0000256" key="1">
    <source>
        <dbReference type="SAM" id="SignalP"/>
    </source>
</evidence>
<feature type="domain" description="DUF2202" evidence="2">
    <location>
        <begin position="62"/>
        <end position="222"/>
    </location>
</feature>
<evidence type="ECO:0000313" key="4">
    <source>
        <dbReference type="Proteomes" id="UP000183649"/>
    </source>
</evidence>
<reference evidence="4" key="1">
    <citation type="submission" date="2015-08" db="EMBL/GenBank/DDBJ databases">
        <authorList>
            <person name="Varghese N."/>
        </authorList>
    </citation>
    <scope>NUCLEOTIDE SEQUENCE [LARGE SCALE GENOMIC DNA]</scope>
    <source>
        <strain evidence="4">DSM 18181</strain>
    </source>
</reference>
<feature type="chain" id="PRO_5005504840" description="DUF2202 domain-containing protein" evidence="1">
    <location>
        <begin position="20"/>
        <end position="229"/>
    </location>
</feature>
<proteinExistence type="predicted"/>
<protein>
    <recommendedName>
        <fullName evidence="2">DUF2202 domain-containing protein</fullName>
    </recommendedName>
</protein>
<dbReference type="RefSeq" id="WP_055451523.1">
    <property type="nucleotide sequence ID" value="NZ_CYHF01000010.1"/>
</dbReference>
<organism evidence="3 4">
    <name type="scientific">Thiomonas bhubaneswarensis</name>
    <dbReference type="NCBI Taxonomy" id="339866"/>
    <lineage>
        <taxon>Bacteria</taxon>
        <taxon>Pseudomonadati</taxon>
        <taxon>Pseudomonadota</taxon>
        <taxon>Betaproteobacteria</taxon>
        <taxon>Burkholderiales</taxon>
        <taxon>Thiomonas</taxon>
    </lineage>
</organism>
<feature type="signal peptide" evidence="1">
    <location>
        <begin position="1"/>
        <end position="19"/>
    </location>
</feature>
<dbReference type="Gene3D" id="1.20.1260.10">
    <property type="match status" value="1"/>
</dbReference>
<keyword evidence="4" id="KW-1185">Reference proteome</keyword>
<gene>
    <name evidence="3" type="ORF">Ga0061069_110139</name>
</gene>
<dbReference type="AlphaFoldDB" id="A0A0K6IA27"/>
<accession>A0A0K6IA27</accession>
<dbReference type="PROSITE" id="PS51257">
    <property type="entry name" value="PROKAR_LIPOPROTEIN"/>
    <property type="match status" value="1"/>
</dbReference>
<dbReference type="STRING" id="339866.GCA_001418255_02700"/>
<dbReference type="InterPro" id="IPR012347">
    <property type="entry name" value="Ferritin-like"/>
</dbReference>
<name>A0A0K6IA27_9BURK</name>
<dbReference type="InterPro" id="IPR019243">
    <property type="entry name" value="DUF2202"/>
</dbReference>
<dbReference type="OrthoDB" id="9801086at2"/>
<keyword evidence="1" id="KW-0732">Signal</keyword>
<dbReference type="Proteomes" id="UP000183649">
    <property type="component" value="Unassembled WGS sequence"/>
</dbReference>
<sequence>MQRRLFLGSALGAALLALGGCGGGDTSVAAAPATTDAASATALAALSAQLDATPPSTLSDTEAQALVFMREEEKLARDVYQLLYAQWGQKVFNNIAASEQQHMDAVALLLTRYNLPDPAANTATGVFADPALQQMFNTLMAQGQTSLIGALTVGATIEDLDILDLEQRIAATDNADIALVFGELMKGSRNHMRSFISQLTKQGVTYTPQYITQAEFDAIVNSPMETGSV</sequence>
<dbReference type="InterPro" id="IPR009078">
    <property type="entry name" value="Ferritin-like_SF"/>
</dbReference>
<evidence type="ECO:0000313" key="3">
    <source>
        <dbReference type="EMBL" id="CUA99883.1"/>
    </source>
</evidence>
<evidence type="ECO:0000259" key="2">
    <source>
        <dbReference type="Pfam" id="PF09968"/>
    </source>
</evidence>
<dbReference type="Pfam" id="PF09968">
    <property type="entry name" value="DUF2202"/>
    <property type="match status" value="1"/>
</dbReference>
<dbReference type="SUPFAM" id="SSF47240">
    <property type="entry name" value="Ferritin-like"/>
    <property type="match status" value="1"/>
</dbReference>